<dbReference type="GO" id="GO:0042806">
    <property type="term" value="F:fucose binding"/>
    <property type="evidence" value="ECO:0007669"/>
    <property type="project" value="UniProtKB-ARBA"/>
</dbReference>
<protein>
    <submittedName>
        <fullName evidence="10">Uncharacterized protein LOC111119899</fullName>
    </submittedName>
</protein>
<accession>A0A8B8CK15</accession>
<dbReference type="PANTHER" id="PTHR45713:SF6">
    <property type="entry name" value="F5_8 TYPE C DOMAIN-CONTAINING PROTEIN"/>
    <property type="match status" value="1"/>
</dbReference>
<dbReference type="OrthoDB" id="6195424at2759"/>
<organism evidence="9 10">
    <name type="scientific">Crassostrea virginica</name>
    <name type="common">Eastern oyster</name>
    <dbReference type="NCBI Taxonomy" id="6565"/>
    <lineage>
        <taxon>Eukaryota</taxon>
        <taxon>Metazoa</taxon>
        <taxon>Spiralia</taxon>
        <taxon>Lophotrochozoa</taxon>
        <taxon>Mollusca</taxon>
        <taxon>Bivalvia</taxon>
        <taxon>Autobranchia</taxon>
        <taxon>Pteriomorphia</taxon>
        <taxon>Ostreida</taxon>
        <taxon>Ostreoidea</taxon>
        <taxon>Ostreidae</taxon>
        <taxon>Crassostrea</taxon>
    </lineage>
</organism>
<keyword evidence="6" id="KW-0106">Calcium</keyword>
<dbReference type="Gene3D" id="2.60.120.260">
    <property type="entry name" value="Galactose-binding domain-like"/>
    <property type="match status" value="1"/>
</dbReference>
<dbReference type="RefSeq" id="XP_022316183.1">
    <property type="nucleotide sequence ID" value="XM_022460475.1"/>
</dbReference>
<dbReference type="Pfam" id="PF22633">
    <property type="entry name" value="F5_F8_type_C_2"/>
    <property type="match status" value="1"/>
</dbReference>
<reference evidence="10" key="1">
    <citation type="submission" date="2025-08" db="UniProtKB">
        <authorList>
            <consortium name="RefSeq"/>
        </authorList>
    </citation>
    <scope>IDENTIFICATION</scope>
    <source>
        <tissue evidence="10">Whole sample</tissue>
    </source>
</reference>
<evidence type="ECO:0000256" key="4">
    <source>
        <dbReference type="ARBA" id="ARBA00022723"/>
    </source>
</evidence>
<keyword evidence="5" id="KW-0430">Lectin</keyword>
<sequence>MEDKTFGMLFHKCFRRCQMNEQCIGLEICKMSEEVFRCQACCKWKKRRDYGFSAGSSDCTYYEQHIDFGTNLALHKNATLSAEYNSNHKESNAVDGITTCRYLVAATKRSANSWLLVDLGGVYHIRMVAVYARLDSYAHQADNIFVVVNGENSNYDCGGEYPGPTESADVILFLCVSGSRGRSVTIFKTITSILGVCEVEVYGY</sequence>
<dbReference type="InterPro" id="IPR008979">
    <property type="entry name" value="Galactose-bd-like_sf"/>
</dbReference>
<name>A0A8B8CK15_CRAVI</name>
<evidence type="ECO:0000313" key="10">
    <source>
        <dbReference type="RefSeq" id="XP_022316183.1"/>
    </source>
</evidence>
<dbReference type="GeneID" id="111119899"/>
<keyword evidence="7" id="KW-1015">Disulfide bond</keyword>
<feature type="domain" description="Fucolectin tachylectin-4 pentraxin-1" evidence="8">
    <location>
        <begin position="69"/>
        <end position="203"/>
    </location>
</feature>
<dbReference type="SUPFAM" id="SSF49785">
    <property type="entry name" value="Galactose-binding domain-like"/>
    <property type="match status" value="1"/>
</dbReference>
<evidence type="ECO:0000256" key="5">
    <source>
        <dbReference type="ARBA" id="ARBA00022734"/>
    </source>
</evidence>
<evidence type="ECO:0000259" key="8">
    <source>
        <dbReference type="SMART" id="SM00607"/>
    </source>
</evidence>
<evidence type="ECO:0000256" key="2">
    <source>
        <dbReference type="ARBA" id="ARBA00010147"/>
    </source>
</evidence>
<evidence type="ECO:0000256" key="6">
    <source>
        <dbReference type="ARBA" id="ARBA00022837"/>
    </source>
</evidence>
<dbReference type="GO" id="GO:0010185">
    <property type="term" value="P:regulation of cellular defense response"/>
    <property type="evidence" value="ECO:0007669"/>
    <property type="project" value="UniProtKB-ARBA"/>
</dbReference>
<dbReference type="PANTHER" id="PTHR45713">
    <property type="entry name" value="FTP DOMAIN-CONTAINING PROTEIN"/>
    <property type="match status" value="1"/>
</dbReference>
<proteinExistence type="inferred from homology"/>
<keyword evidence="4" id="KW-0479">Metal-binding</keyword>
<comment type="function">
    <text evidence="1">Acts as a defensive agent. Recognizes blood group fucosylated oligosaccharides including A, B, H and Lewis B-type antigens. Does not recognize Lewis A antigen and has low affinity for monovalent haptens.</text>
</comment>
<dbReference type="InterPro" id="IPR006585">
    <property type="entry name" value="FTP1"/>
</dbReference>
<evidence type="ECO:0000256" key="7">
    <source>
        <dbReference type="ARBA" id="ARBA00023157"/>
    </source>
</evidence>
<comment type="similarity">
    <text evidence="2">Belongs to the fucolectin family.</text>
</comment>
<keyword evidence="9" id="KW-1185">Reference proteome</keyword>
<evidence type="ECO:0000256" key="1">
    <source>
        <dbReference type="ARBA" id="ARBA00002219"/>
    </source>
</evidence>
<dbReference type="Proteomes" id="UP000694844">
    <property type="component" value="Chromosome 2"/>
</dbReference>
<dbReference type="KEGG" id="cvn:111119899"/>
<dbReference type="SMART" id="SM00607">
    <property type="entry name" value="FTP"/>
    <property type="match status" value="1"/>
</dbReference>
<evidence type="ECO:0000313" key="9">
    <source>
        <dbReference type="Proteomes" id="UP000694844"/>
    </source>
</evidence>
<dbReference type="AlphaFoldDB" id="A0A8B8CK15"/>
<dbReference type="InterPro" id="IPR051941">
    <property type="entry name" value="BG_Antigen-Binding_Lectin"/>
</dbReference>
<evidence type="ECO:0000256" key="3">
    <source>
        <dbReference type="ARBA" id="ARBA00011233"/>
    </source>
</evidence>
<gene>
    <name evidence="10" type="primary">LOC111119899</name>
</gene>
<dbReference type="GO" id="GO:0001868">
    <property type="term" value="P:regulation of complement activation, lectin pathway"/>
    <property type="evidence" value="ECO:0007669"/>
    <property type="project" value="UniProtKB-ARBA"/>
</dbReference>
<comment type="subunit">
    <text evidence="3">Homotrimer.</text>
</comment>
<dbReference type="GO" id="GO:0046872">
    <property type="term" value="F:metal ion binding"/>
    <property type="evidence" value="ECO:0007669"/>
    <property type="project" value="UniProtKB-KW"/>
</dbReference>